<evidence type="ECO:0000259" key="2">
    <source>
        <dbReference type="Pfam" id="PF13400"/>
    </source>
</evidence>
<keyword evidence="1" id="KW-0472">Membrane</keyword>
<dbReference type="RefSeq" id="WP_149682563.1">
    <property type="nucleotide sequence ID" value="NZ_FNBI01000004.1"/>
</dbReference>
<reference evidence="3 4" key="1">
    <citation type="submission" date="2019-12" db="EMBL/GenBank/DDBJ databases">
        <authorList>
            <person name="Zheng J."/>
        </authorList>
    </citation>
    <scope>NUCLEOTIDE SEQUENCE [LARGE SCALE GENOMIC DNA]</scope>
    <source>
        <strain evidence="3 4">DSM 27347</strain>
    </source>
</reference>
<dbReference type="EMBL" id="WSUT01000001">
    <property type="protein sequence ID" value="MWC42254.1"/>
    <property type="molecule type" value="Genomic_DNA"/>
</dbReference>
<evidence type="ECO:0000313" key="3">
    <source>
        <dbReference type="EMBL" id="MWC42254.1"/>
    </source>
</evidence>
<proteinExistence type="predicted"/>
<dbReference type="OrthoDB" id="7522752at2"/>
<dbReference type="InterPro" id="IPR028087">
    <property type="entry name" value="Tad_N"/>
</dbReference>
<feature type="transmembrane region" description="Helical" evidence="1">
    <location>
        <begin position="20"/>
        <end position="43"/>
    </location>
</feature>
<name>A0A6N8LPA3_9SPHN</name>
<keyword evidence="1" id="KW-0812">Transmembrane</keyword>
<dbReference type="InterPro" id="IPR036465">
    <property type="entry name" value="vWFA_dom_sf"/>
</dbReference>
<dbReference type="Proteomes" id="UP000436801">
    <property type="component" value="Unassembled WGS sequence"/>
</dbReference>
<dbReference type="SUPFAM" id="SSF53300">
    <property type="entry name" value="vWA-like"/>
    <property type="match status" value="1"/>
</dbReference>
<keyword evidence="1" id="KW-1133">Transmembrane helix</keyword>
<evidence type="ECO:0000256" key="1">
    <source>
        <dbReference type="SAM" id="Phobius"/>
    </source>
</evidence>
<feature type="domain" description="Putative Flp pilus-assembly TadG-like N-terminal" evidence="2">
    <location>
        <begin position="22"/>
        <end position="66"/>
    </location>
</feature>
<comment type="caution">
    <text evidence="3">The sequence shown here is derived from an EMBL/GenBank/DDBJ whole genome shotgun (WGS) entry which is preliminary data.</text>
</comment>
<organism evidence="3 4">
    <name type="scientific">Sphingomonas carotinifaciens</name>
    <dbReference type="NCBI Taxonomy" id="1166323"/>
    <lineage>
        <taxon>Bacteria</taxon>
        <taxon>Pseudomonadati</taxon>
        <taxon>Pseudomonadota</taxon>
        <taxon>Alphaproteobacteria</taxon>
        <taxon>Sphingomonadales</taxon>
        <taxon>Sphingomonadaceae</taxon>
        <taxon>Sphingomonas</taxon>
    </lineage>
</organism>
<dbReference type="Pfam" id="PF13400">
    <property type="entry name" value="Tad"/>
    <property type="match status" value="1"/>
</dbReference>
<gene>
    <name evidence="3" type="ORF">GQR91_01080</name>
</gene>
<accession>A0A6N8LPA3</accession>
<evidence type="ECO:0000313" key="4">
    <source>
        <dbReference type="Proteomes" id="UP000436801"/>
    </source>
</evidence>
<dbReference type="Gene3D" id="3.40.50.410">
    <property type="entry name" value="von Willebrand factor, type A domain"/>
    <property type="match status" value="1"/>
</dbReference>
<sequence>MSMLPTRWIRSFCAAPLRNVAGNTLAIVAFAMIPLTGMMGSAVDMGRSYTAKVRLQQACDAGALAGRRIMEGDVFNAGVEAEARKFFNFNFPAASFQVASFTPTVTHPDVGVIGMEAKTAVPTTIMKLFGYERLPISVSCTASQNFVNTDIVLVLDVTGSMAWRPNGGDCTGSCASSGGSRIAGLRKAVLALYDELKPMQDQLESAGMRLRYGVVPFSSTVNVGKLVYARDPKFIRDPAKYRYERCDSRGQNCSYPTHTENHSDAWFRAWASDANTQLGCIEERDTAYIAPSATYAPDNAYDLDINREPFSEGTRWPPYDPDEQRVSRSTACPYPARRLADWTRKDLSDYVDDLTPVGATYHDIGMIWGGRLISSAGIFGDSPTTYKNLPVNRYVIFMTDGQMDPSMTAYSAYGIERYDARVSGSTGTSETRLGNLHDTRFSIACDRVKETGARIIVVGFATSLDTRRQNCASDGMAQNATDNQALIDVFKDIGKKIGALRLTQ</sequence>
<protein>
    <recommendedName>
        <fullName evidence="2">Putative Flp pilus-assembly TadG-like N-terminal domain-containing protein</fullName>
    </recommendedName>
</protein>
<dbReference type="AlphaFoldDB" id="A0A6N8LPA3"/>